<feature type="chain" id="PRO_5006942056" description="RxLR effector protein" evidence="1">
    <location>
        <begin position="21"/>
        <end position="156"/>
    </location>
</feature>
<reference evidence="2 3" key="1">
    <citation type="submission" date="2015-11" db="EMBL/GenBank/DDBJ databases">
        <title>Genomes and virulence difference between two physiological races of Phytophthora nicotianae.</title>
        <authorList>
            <person name="Liu H."/>
            <person name="Ma X."/>
            <person name="Yu H."/>
            <person name="Fang D."/>
            <person name="Li Y."/>
            <person name="Wang X."/>
            <person name="Wang W."/>
            <person name="Dong Y."/>
            <person name="Xiao B."/>
        </authorList>
    </citation>
    <scope>NUCLEOTIDE SEQUENCE [LARGE SCALE GENOMIC DNA]</scope>
    <source>
        <strain evidence="3">race 0</strain>
    </source>
</reference>
<evidence type="ECO:0008006" key="4">
    <source>
        <dbReference type="Google" id="ProtNLM"/>
    </source>
</evidence>
<feature type="signal peptide" evidence="1">
    <location>
        <begin position="1"/>
        <end position="20"/>
    </location>
</feature>
<dbReference type="AlphaFoldDB" id="A0A0W8DWU9"/>
<protein>
    <recommendedName>
        <fullName evidence="4">RxLR effector protein</fullName>
    </recommendedName>
</protein>
<name>A0A0W8DWU9_PHYNI</name>
<accession>A0A0W8DWU9</accession>
<evidence type="ECO:0000313" key="2">
    <source>
        <dbReference type="EMBL" id="KUG00888.1"/>
    </source>
</evidence>
<proteinExistence type="predicted"/>
<keyword evidence="1" id="KW-0732">Signal</keyword>
<dbReference type="OrthoDB" id="94173at2759"/>
<dbReference type="Proteomes" id="UP000052943">
    <property type="component" value="Unassembled WGS sequence"/>
</dbReference>
<sequence length="156" mass="17720">MGQSFVVLLIGIAFVPTSEALTFSNHVELSGLTTSRRSIPSNRALRAARTTDGAYEERGILGPETLMRLSTLAEKQKMHKLSKKLEHRSWLAAGESPQTLFKKNSWAGKTIEQLKEDPRYLRYEGLDDVWLKAQYKKGTLHPPDKWLQLVRDAKNK</sequence>
<dbReference type="EMBL" id="LNFO01000517">
    <property type="protein sequence ID" value="KUG00888.1"/>
    <property type="molecule type" value="Genomic_DNA"/>
</dbReference>
<organism evidence="2 3">
    <name type="scientific">Phytophthora nicotianae</name>
    <name type="common">Potato buckeye rot agent</name>
    <name type="synonym">Phytophthora parasitica</name>
    <dbReference type="NCBI Taxonomy" id="4792"/>
    <lineage>
        <taxon>Eukaryota</taxon>
        <taxon>Sar</taxon>
        <taxon>Stramenopiles</taxon>
        <taxon>Oomycota</taxon>
        <taxon>Peronosporomycetes</taxon>
        <taxon>Peronosporales</taxon>
        <taxon>Peronosporaceae</taxon>
        <taxon>Phytophthora</taxon>
    </lineage>
</organism>
<gene>
    <name evidence="2" type="ORF">AM587_10009956</name>
</gene>
<evidence type="ECO:0000256" key="1">
    <source>
        <dbReference type="SAM" id="SignalP"/>
    </source>
</evidence>
<evidence type="ECO:0000313" key="3">
    <source>
        <dbReference type="Proteomes" id="UP000052943"/>
    </source>
</evidence>
<comment type="caution">
    <text evidence="2">The sequence shown here is derived from an EMBL/GenBank/DDBJ whole genome shotgun (WGS) entry which is preliminary data.</text>
</comment>